<dbReference type="PRINTS" id="PR00035">
    <property type="entry name" value="HTHGNTR"/>
</dbReference>
<proteinExistence type="predicted"/>
<keyword evidence="3" id="KW-0804">Transcription</keyword>
<evidence type="ECO:0000256" key="3">
    <source>
        <dbReference type="ARBA" id="ARBA00023163"/>
    </source>
</evidence>
<evidence type="ECO:0000313" key="6">
    <source>
        <dbReference type="Proteomes" id="UP000295626"/>
    </source>
</evidence>
<dbReference type="PROSITE" id="PS50949">
    <property type="entry name" value="HTH_GNTR"/>
    <property type="match status" value="1"/>
</dbReference>
<accession>A0ABY2DM22</accession>
<evidence type="ECO:0000259" key="4">
    <source>
        <dbReference type="PROSITE" id="PS50949"/>
    </source>
</evidence>
<dbReference type="SMART" id="SM00345">
    <property type="entry name" value="HTH_GNTR"/>
    <property type="match status" value="1"/>
</dbReference>
<dbReference type="InterPro" id="IPR000524">
    <property type="entry name" value="Tscrpt_reg_HTH_GntR"/>
</dbReference>
<dbReference type="InterPro" id="IPR036390">
    <property type="entry name" value="WH_DNA-bd_sf"/>
</dbReference>
<dbReference type="SUPFAM" id="SSF46785">
    <property type="entry name" value="Winged helix' DNA-binding domain"/>
    <property type="match status" value="1"/>
</dbReference>
<protein>
    <submittedName>
        <fullName evidence="5">GntR family transcriptional regulator</fullName>
    </submittedName>
</protein>
<evidence type="ECO:0000256" key="2">
    <source>
        <dbReference type="ARBA" id="ARBA00023125"/>
    </source>
</evidence>
<comment type="caution">
    <text evidence="5">The sequence shown here is derived from an EMBL/GenBank/DDBJ whole genome shotgun (WGS) entry which is preliminary data.</text>
</comment>
<gene>
    <name evidence="5" type="ORF">E1091_01980</name>
</gene>
<evidence type="ECO:0000313" key="5">
    <source>
        <dbReference type="EMBL" id="TDC01861.1"/>
    </source>
</evidence>
<dbReference type="InterPro" id="IPR036388">
    <property type="entry name" value="WH-like_DNA-bd_sf"/>
</dbReference>
<dbReference type="Proteomes" id="UP000295626">
    <property type="component" value="Unassembled WGS sequence"/>
</dbReference>
<name>A0ABY2DM22_9ACTN</name>
<reference evidence="5 6" key="1">
    <citation type="submission" date="2019-02" db="EMBL/GenBank/DDBJ databases">
        <title>Draft genome sequences of novel Actinobacteria.</title>
        <authorList>
            <person name="Sahin N."/>
            <person name="Ay H."/>
            <person name="Saygin H."/>
        </authorList>
    </citation>
    <scope>NUCLEOTIDE SEQUENCE [LARGE SCALE GENOMIC DNA]</scope>
    <source>
        <strain evidence="5 6">JCM 30529</strain>
    </source>
</reference>
<organism evidence="5 6">
    <name type="scientific">Micromonospora fluostatini</name>
    <dbReference type="NCBI Taxonomy" id="1629071"/>
    <lineage>
        <taxon>Bacteria</taxon>
        <taxon>Bacillati</taxon>
        <taxon>Actinomycetota</taxon>
        <taxon>Actinomycetes</taxon>
        <taxon>Micromonosporales</taxon>
        <taxon>Micromonosporaceae</taxon>
        <taxon>Micromonospora</taxon>
    </lineage>
</organism>
<dbReference type="EMBL" id="SMKE01000030">
    <property type="protein sequence ID" value="TDC01861.1"/>
    <property type="molecule type" value="Genomic_DNA"/>
</dbReference>
<dbReference type="Pfam" id="PF00392">
    <property type="entry name" value="GntR"/>
    <property type="match status" value="1"/>
</dbReference>
<dbReference type="Gene3D" id="1.10.10.10">
    <property type="entry name" value="Winged helix-like DNA-binding domain superfamily/Winged helix DNA-binding domain"/>
    <property type="match status" value="1"/>
</dbReference>
<dbReference type="PANTHER" id="PTHR44846">
    <property type="entry name" value="MANNOSYL-D-GLYCERATE TRANSPORT/METABOLISM SYSTEM REPRESSOR MNGR-RELATED"/>
    <property type="match status" value="1"/>
</dbReference>
<keyword evidence="1" id="KW-0805">Transcription regulation</keyword>
<keyword evidence="2" id="KW-0238">DNA-binding</keyword>
<keyword evidence="6" id="KW-1185">Reference proteome</keyword>
<feature type="domain" description="HTH gntR-type" evidence="4">
    <location>
        <begin position="8"/>
        <end position="76"/>
    </location>
</feature>
<dbReference type="PANTHER" id="PTHR44846:SF17">
    <property type="entry name" value="GNTR-FAMILY TRANSCRIPTIONAL REGULATOR"/>
    <property type="match status" value="1"/>
</dbReference>
<evidence type="ECO:0000256" key="1">
    <source>
        <dbReference type="ARBA" id="ARBA00023015"/>
    </source>
</evidence>
<sequence>MIYPGRGPVGYRELAGLLRDRIASGELRPGQRLPSETTLAQTHGVARMTAREALRMLRAEGLAAAVRGYGIVVREHVEPELVLVDAEDRISARPPSPHERDMYDVPEGVSMLVVTHPDGLQDLYPADRVVLAYRRDSSPD</sequence>
<dbReference type="CDD" id="cd07377">
    <property type="entry name" value="WHTH_GntR"/>
    <property type="match status" value="1"/>
</dbReference>
<dbReference type="InterPro" id="IPR050679">
    <property type="entry name" value="Bact_HTH_transcr_reg"/>
</dbReference>